<evidence type="ECO:0000259" key="6">
    <source>
        <dbReference type="Pfam" id="PF06807"/>
    </source>
</evidence>
<dbReference type="InterPro" id="IPR038238">
    <property type="entry name" value="Clp1_C_sf"/>
</dbReference>
<feature type="non-terminal residue" evidence="8">
    <location>
        <position position="1"/>
    </location>
</feature>
<organism evidence="8">
    <name type="scientific">Tetraselmis sp. GSL018</name>
    <dbReference type="NCBI Taxonomy" id="582737"/>
    <lineage>
        <taxon>Eukaryota</taxon>
        <taxon>Viridiplantae</taxon>
        <taxon>Chlorophyta</taxon>
        <taxon>core chlorophytes</taxon>
        <taxon>Chlorodendrophyceae</taxon>
        <taxon>Chlorodendrales</taxon>
        <taxon>Chlorodendraceae</taxon>
        <taxon>Tetraselmis</taxon>
    </lineage>
</organism>
<accession>A0A061RCZ5</accession>
<dbReference type="GO" id="GO:0051731">
    <property type="term" value="F:polynucleotide 5'-hydroxyl-kinase activity"/>
    <property type="evidence" value="ECO:0007669"/>
    <property type="project" value="InterPro"/>
</dbReference>
<keyword evidence="3" id="KW-0547">Nucleotide-binding</keyword>
<dbReference type="InterPro" id="IPR010655">
    <property type="entry name" value="Clp1_C"/>
</dbReference>
<keyword evidence="8" id="KW-0418">Kinase</keyword>
<feature type="domain" description="Clp1 P-loop" evidence="7">
    <location>
        <begin position="1"/>
        <end position="187"/>
    </location>
</feature>
<protein>
    <submittedName>
        <fullName evidence="8">Polyribonucleotide 5'-hydroxyl-kinase</fullName>
    </submittedName>
</protein>
<dbReference type="Gene3D" id="2.40.30.330">
    <property type="entry name" value="Pre-mRNA cleavage complex subunit Clp1, C-terminal domain"/>
    <property type="match status" value="1"/>
</dbReference>
<dbReference type="Gene3D" id="3.40.50.300">
    <property type="entry name" value="P-loop containing nucleotide triphosphate hydrolases"/>
    <property type="match status" value="1"/>
</dbReference>
<dbReference type="Pfam" id="PF06807">
    <property type="entry name" value="Clp1"/>
    <property type="match status" value="1"/>
</dbReference>
<gene>
    <name evidence="8" type="primary">HERB</name>
    <name evidence="8" type="ORF">TSPGSL018_8852</name>
</gene>
<evidence type="ECO:0000313" key="8">
    <source>
        <dbReference type="EMBL" id="JAC68381.1"/>
    </source>
</evidence>
<evidence type="ECO:0000256" key="3">
    <source>
        <dbReference type="ARBA" id="ARBA00022741"/>
    </source>
</evidence>
<dbReference type="SUPFAM" id="SSF52540">
    <property type="entry name" value="P-loop containing nucleoside triphosphate hydrolases"/>
    <property type="match status" value="1"/>
</dbReference>
<keyword evidence="5" id="KW-0539">Nucleus</keyword>
<evidence type="ECO:0000259" key="7">
    <source>
        <dbReference type="Pfam" id="PF16575"/>
    </source>
</evidence>
<dbReference type="GO" id="GO:0005524">
    <property type="term" value="F:ATP binding"/>
    <property type="evidence" value="ECO:0007669"/>
    <property type="project" value="UniProtKB-KW"/>
</dbReference>
<dbReference type="PANTHER" id="PTHR12755:SF6">
    <property type="entry name" value="POLYRIBONUCLEOTIDE 5'-HYDROXYL-KINASE CLP1"/>
    <property type="match status" value="1"/>
</dbReference>
<name>A0A061RCZ5_9CHLO</name>
<evidence type="ECO:0000256" key="2">
    <source>
        <dbReference type="ARBA" id="ARBA00022664"/>
    </source>
</evidence>
<sequence length="306" mass="33458">PVDSGKSTLCRILVNYAVRMGFEPILVDLDIGQGNITCPGNIAACSIQGPVDVEEGYPLENPLVYYYGHLTPSMNPDHYKCIVKCMGEVLDKRAQKNPEESAAGMIINTMGWIDGLGYDILLDTIEKMRAGTVLVVGNEKLYSQLSSHYEDSSVEVVRLKQSGGVVSRPQELRQESRVQRVKEYFYGIRRELAPHSQTIPIADLKGRIYRVGGGPKAPTSALPIGATSIADPLRVMPVTPDNSMLHCLLAVSRAEKPEHLLSANIAGFIYVSDIDLSSQKLTYLAPCPGSLPGRLLLAGSFKCYFE</sequence>
<dbReference type="InterPro" id="IPR045116">
    <property type="entry name" value="Clp1/Grc3"/>
</dbReference>
<dbReference type="FunFam" id="2.40.30.330:FF:000002">
    <property type="entry name" value="Protein CLP1 homolog"/>
    <property type="match status" value="1"/>
</dbReference>
<reference evidence="8" key="1">
    <citation type="submission" date="2014-05" db="EMBL/GenBank/DDBJ databases">
        <title>The transcriptome of the halophilic microalga Tetraselmis sp. GSL018 isolated from the Great Salt Lake, Utah.</title>
        <authorList>
            <person name="Jinkerson R.E."/>
            <person name="D'Adamo S."/>
            <person name="Posewitz M.C."/>
        </authorList>
    </citation>
    <scope>NUCLEOTIDE SEQUENCE</scope>
    <source>
        <strain evidence="8">GSL018</strain>
    </source>
</reference>
<keyword evidence="2" id="KW-0507">mRNA processing</keyword>
<dbReference type="GO" id="GO:0005634">
    <property type="term" value="C:nucleus"/>
    <property type="evidence" value="ECO:0007669"/>
    <property type="project" value="UniProtKB-SubCell"/>
</dbReference>
<dbReference type="Pfam" id="PF16575">
    <property type="entry name" value="CLP1_P"/>
    <property type="match status" value="1"/>
</dbReference>
<evidence type="ECO:0000256" key="4">
    <source>
        <dbReference type="ARBA" id="ARBA00022840"/>
    </source>
</evidence>
<dbReference type="GO" id="GO:0006388">
    <property type="term" value="P:tRNA splicing, via endonucleolytic cleavage and ligation"/>
    <property type="evidence" value="ECO:0007669"/>
    <property type="project" value="TreeGrafter"/>
</dbReference>
<dbReference type="InterPro" id="IPR027417">
    <property type="entry name" value="P-loop_NTPase"/>
</dbReference>
<feature type="domain" description="Clp1 C-terminal" evidence="6">
    <location>
        <begin position="192"/>
        <end position="302"/>
    </location>
</feature>
<dbReference type="GO" id="GO:0031124">
    <property type="term" value="P:mRNA 3'-end processing"/>
    <property type="evidence" value="ECO:0007669"/>
    <property type="project" value="InterPro"/>
</dbReference>
<evidence type="ECO:0000256" key="5">
    <source>
        <dbReference type="ARBA" id="ARBA00023242"/>
    </source>
</evidence>
<keyword evidence="8" id="KW-0808">Transferase</keyword>
<comment type="subcellular location">
    <subcellularLocation>
        <location evidence="1">Nucleus</location>
    </subcellularLocation>
</comment>
<dbReference type="PANTHER" id="PTHR12755">
    <property type="entry name" value="CLEAVAGE/POLYADENYLATION FACTOR IA SUBUNIT CLP1P"/>
    <property type="match status" value="1"/>
</dbReference>
<dbReference type="AlphaFoldDB" id="A0A061RCZ5"/>
<dbReference type="InterPro" id="IPR032319">
    <property type="entry name" value="CLP1_P"/>
</dbReference>
<keyword evidence="4" id="KW-0067">ATP-binding</keyword>
<proteinExistence type="predicted"/>
<evidence type="ECO:0000256" key="1">
    <source>
        <dbReference type="ARBA" id="ARBA00004123"/>
    </source>
</evidence>
<dbReference type="EMBL" id="GBEZ01018009">
    <property type="protein sequence ID" value="JAC68381.1"/>
    <property type="molecule type" value="Transcribed_RNA"/>
</dbReference>